<dbReference type="Pfam" id="PF12796">
    <property type="entry name" value="Ank_2"/>
    <property type="match status" value="4"/>
</dbReference>
<reference evidence="11 12" key="1">
    <citation type="journal article" date="2013" name="Genome Biol.">
        <title>The genome sequence of the most widely cultivated cacao type and its use to identify candidate genes regulating pod color.</title>
        <authorList>
            <person name="Motamayor J.C."/>
            <person name="Mockaitis K."/>
            <person name="Schmutz J."/>
            <person name="Haiminen N."/>
            <person name="Iii D.L."/>
            <person name="Cornejo O."/>
            <person name="Findley S.D."/>
            <person name="Zheng P."/>
            <person name="Utro F."/>
            <person name="Royaert S."/>
            <person name="Saski C."/>
            <person name="Jenkins J."/>
            <person name="Podicheti R."/>
            <person name="Zhao M."/>
            <person name="Scheffler B.E."/>
            <person name="Stack J.C."/>
            <person name="Feltus F.A."/>
            <person name="Mustiga G.M."/>
            <person name="Amores F."/>
            <person name="Phillips W."/>
            <person name="Marelli J.P."/>
            <person name="May G.D."/>
            <person name="Shapiro H."/>
            <person name="Ma J."/>
            <person name="Bustamante C.D."/>
            <person name="Schnell R.J."/>
            <person name="Main D."/>
            <person name="Gilbert D."/>
            <person name="Parida L."/>
            <person name="Kuhn D.N."/>
        </authorList>
    </citation>
    <scope>NUCLEOTIDE SEQUENCE [LARGE SCALE GENOMIC DNA]</scope>
    <source>
        <strain evidence="12">cv. Matina 1-6</strain>
    </source>
</reference>
<dbReference type="EMBL" id="CM001885">
    <property type="protein sequence ID" value="EOY12568.1"/>
    <property type="molecule type" value="Genomic_DNA"/>
</dbReference>
<dbReference type="InParanoid" id="A0A061F6R2"/>
<evidence type="ECO:0000259" key="10">
    <source>
        <dbReference type="Pfam" id="PF13962"/>
    </source>
</evidence>
<organism evidence="11 12">
    <name type="scientific">Theobroma cacao</name>
    <name type="common">Cacao</name>
    <name type="synonym">Cocoa</name>
    <dbReference type="NCBI Taxonomy" id="3641"/>
    <lineage>
        <taxon>Eukaryota</taxon>
        <taxon>Viridiplantae</taxon>
        <taxon>Streptophyta</taxon>
        <taxon>Embryophyta</taxon>
        <taxon>Tracheophyta</taxon>
        <taxon>Spermatophyta</taxon>
        <taxon>Magnoliopsida</taxon>
        <taxon>eudicotyledons</taxon>
        <taxon>Gunneridae</taxon>
        <taxon>Pentapetalae</taxon>
        <taxon>rosids</taxon>
        <taxon>malvids</taxon>
        <taxon>Malvales</taxon>
        <taxon>Malvaceae</taxon>
        <taxon>Byttnerioideae</taxon>
        <taxon>Theobroma</taxon>
    </lineage>
</organism>
<feature type="transmembrane region" description="Helical" evidence="8">
    <location>
        <begin position="550"/>
        <end position="572"/>
    </location>
</feature>
<feature type="repeat" description="ANK" evidence="7">
    <location>
        <begin position="268"/>
        <end position="291"/>
    </location>
</feature>
<dbReference type="GO" id="GO:0016020">
    <property type="term" value="C:membrane"/>
    <property type="evidence" value="ECO:0000318"/>
    <property type="project" value="GO_Central"/>
</dbReference>
<dbReference type="HOGENOM" id="CLU_000134_36_4_1"/>
<evidence type="ECO:0000313" key="11">
    <source>
        <dbReference type="EMBL" id="EOY12568.1"/>
    </source>
</evidence>
<keyword evidence="6 8" id="KW-0472">Membrane</keyword>
<dbReference type="Gramene" id="EOY12568">
    <property type="protein sequence ID" value="EOY12568"/>
    <property type="gene ID" value="TCM_031087"/>
</dbReference>
<dbReference type="SUPFAM" id="SSF48403">
    <property type="entry name" value="Ankyrin repeat"/>
    <property type="match status" value="1"/>
</dbReference>
<dbReference type="Proteomes" id="UP000026915">
    <property type="component" value="Chromosome 7"/>
</dbReference>
<keyword evidence="2 8" id="KW-0812">Transmembrane</keyword>
<dbReference type="Pfam" id="PF13962">
    <property type="entry name" value="PGG"/>
    <property type="match status" value="1"/>
</dbReference>
<evidence type="ECO:0000256" key="8">
    <source>
        <dbReference type="SAM" id="Phobius"/>
    </source>
</evidence>
<feature type="transmembrane region" description="Helical" evidence="8">
    <location>
        <begin position="437"/>
        <end position="459"/>
    </location>
</feature>
<feature type="repeat" description="ANK" evidence="7">
    <location>
        <begin position="84"/>
        <end position="106"/>
    </location>
</feature>
<dbReference type="PANTHER" id="PTHR24186">
    <property type="entry name" value="PROTEIN PHOSPHATASE 1 REGULATORY SUBUNIT"/>
    <property type="match status" value="1"/>
</dbReference>
<dbReference type="eggNOG" id="KOG0504">
    <property type="taxonomic scope" value="Eukaryota"/>
</dbReference>
<name>A0A061F6R2_THECC</name>
<dbReference type="SMART" id="SM00248">
    <property type="entry name" value="ANK"/>
    <property type="match status" value="9"/>
</dbReference>
<dbReference type="InterPro" id="IPR002110">
    <property type="entry name" value="Ankyrin_rpt"/>
</dbReference>
<evidence type="ECO:0000256" key="2">
    <source>
        <dbReference type="ARBA" id="ARBA00022692"/>
    </source>
</evidence>
<dbReference type="PROSITE" id="PS50088">
    <property type="entry name" value="ANK_REPEAT"/>
    <property type="match status" value="4"/>
</dbReference>
<gene>
    <name evidence="11" type="ORF">TCM_031087</name>
</gene>
<keyword evidence="5 7" id="KW-0040">ANK repeat</keyword>
<keyword evidence="4 8" id="KW-1133">Transmembrane helix</keyword>
<feature type="chain" id="PRO_5001601687" evidence="9">
    <location>
        <begin position="17"/>
        <end position="651"/>
    </location>
</feature>
<sequence length="651" mass="71706">MNLCWLCMLLLPDIESMDPRLYQSAKLGQVDSFKHLLHQNPGILSKVTPQGNTALHIAVKFGHKGIVTEICGRCVSLLIKQNLHGDTPLHIAARAGHFSIVDFLVRAIFSSSWGGREDEIMGKFGILSMGNRENSTVLHEAVRNGHLCVVQLLLKVDPKLACLENSAGESPLYLAAREGMLDIVNEILTSTTAPAHGGSEGQTALHAAVIERHHGIMQVLLRAKPELIREVDHHGRTCLYYAASLGDNNTVKQLLELDNTVAYVLDKHGHSPLHVAASSGHVNIIKELIRHCPDSAELVDLCGRNALHAAILSGKGNVIRYMLETAETEGLINQPDEDGNTPLHLATMGRKTWIVRYLIWDKRVDRRAKNKKGQTAFDIDHSIRESCLTVPTKTVSIIWRKFSSPPTWNIRENIPPSANQEAEDAKMQSYKQMGQTLLMVTTLITTVTFAAAFTMPGGYSQNGPNQGLALLNASKTLGLFVIYDIIAMTCSTTAACLIFWGAISSKESYPFYLALASFLTYIALQSTAGAFMTGIIAVLPHHDYIDTMAVIVAIAFNIITCLFLFQLLQIFYISEVSQMDMDPQLLALVSCCASREVKEKILRTSRKWLISHLDSKMELVQTMEAQNLGGPGGWHPLPCVSSCVNVTKQRI</sequence>
<keyword evidence="12" id="KW-1185">Reference proteome</keyword>
<dbReference type="InterPro" id="IPR036770">
    <property type="entry name" value="Ankyrin_rpt-contain_sf"/>
</dbReference>
<dbReference type="AlphaFoldDB" id="A0A061F6R2"/>
<protein>
    <submittedName>
        <fullName evidence="11">Ankyrin repeat family protein, putative</fullName>
    </submittedName>
</protein>
<dbReference type="Gene3D" id="1.25.40.20">
    <property type="entry name" value="Ankyrin repeat-containing domain"/>
    <property type="match status" value="2"/>
</dbReference>
<dbReference type="PROSITE" id="PS50297">
    <property type="entry name" value="ANK_REP_REGION"/>
    <property type="match status" value="4"/>
</dbReference>
<keyword evidence="3" id="KW-0677">Repeat</keyword>
<feature type="signal peptide" evidence="9">
    <location>
        <begin position="1"/>
        <end position="16"/>
    </location>
</feature>
<evidence type="ECO:0000256" key="1">
    <source>
        <dbReference type="ARBA" id="ARBA00004141"/>
    </source>
</evidence>
<evidence type="ECO:0000256" key="3">
    <source>
        <dbReference type="ARBA" id="ARBA00022737"/>
    </source>
</evidence>
<feature type="transmembrane region" description="Helical" evidence="8">
    <location>
        <begin position="480"/>
        <end position="503"/>
    </location>
</feature>
<evidence type="ECO:0000256" key="5">
    <source>
        <dbReference type="ARBA" id="ARBA00023043"/>
    </source>
</evidence>
<evidence type="ECO:0000256" key="9">
    <source>
        <dbReference type="SAM" id="SignalP"/>
    </source>
</evidence>
<feature type="domain" description="PGG" evidence="10">
    <location>
        <begin position="429"/>
        <end position="538"/>
    </location>
</feature>
<dbReference type="PANTHER" id="PTHR24186:SF46">
    <property type="entry name" value="PROTEIN ACCELERATED CELL DEATH 6-LIKE"/>
    <property type="match status" value="1"/>
</dbReference>
<evidence type="ECO:0000313" key="12">
    <source>
        <dbReference type="Proteomes" id="UP000026915"/>
    </source>
</evidence>
<dbReference type="STRING" id="3641.A0A061F6R2"/>
<keyword evidence="9" id="KW-0732">Signal</keyword>
<proteinExistence type="predicted"/>
<evidence type="ECO:0000256" key="7">
    <source>
        <dbReference type="PROSITE-ProRule" id="PRU00023"/>
    </source>
</evidence>
<feature type="repeat" description="ANK" evidence="7">
    <location>
        <begin position="338"/>
        <end position="359"/>
    </location>
</feature>
<feature type="transmembrane region" description="Helical" evidence="8">
    <location>
        <begin position="509"/>
        <end position="538"/>
    </location>
</feature>
<evidence type="ECO:0000256" key="4">
    <source>
        <dbReference type="ARBA" id="ARBA00022989"/>
    </source>
</evidence>
<dbReference type="OMA" id="KTWIVRY"/>
<feature type="repeat" description="ANK" evidence="7">
    <location>
        <begin position="133"/>
        <end position="165"/>
    </location>
</feature>
<accession>A0A061F6R2</accession>
<comment type="subcellular location">
    <subcellularLocation>
        <location evidence="1">Membrane</location>
        <topology evidence="1">Multi-pass membrane protein</topology>
    </subcellularLocation>
</comment>
<dbReference type="InterPro" id="IPR026961">
    <property type="entry name" value="PGG_dom"/>
</dbReference>
<evidence type="ECO:0000256" key="6">
    <source>
        <dbReference type="ARBA" id="ARBA00023136"/>
    </source>
</evidence>